<dbReference type="GO" id="GO:0030490">
    <property type="term" value="P:maturation of SSU-rRNA"/>
    <property type="evidence" value="ECO:0007669"/>
    <property type="project" value="TreeGrafter"/>
</dbReference>
<dbReference type="Pfam" id="PF01163">
    <property type="entry name" value="RIO1"/>
    <property type="match status" value="1"/>
</dbReference>
<feature type="region of interest" description="Disordered" evidence="12">
    <location>
        <begin position="220"/>
        <end position="262"/>
    </location>
</feature>
<dbReference type="GO" id="GO:0046872">
    <property type="term" value="F:metal ion binding"/>
    <property type="evidence" value="ECO:0007669"/>
    <property type="project" value="UniProtKB-KW"/>
</dbReference>
<dbReference type="Proteomes" id="UP000595437">
    <property type="component" value="Chromosome 18"/>
</dbReference>
<dbReference type="FunFam" id="1.10.510.10:FF:000307">
    <property type="entry name" value="Serine/threonine-protein kinase RIO2"/>
    <property type="match status" value="1"/>
</dbReference>
<name>A0A7T8JU95_CALRO</name>
<evidence type="ECO:0000256" key="6">
    <source>
        <dbReference type="ARBA" id="ARBA00022741"/>
    </source>
</evidence>
<dbReference type="PANTHER" id="PTHR45852">
    <property type="entry name" value="SER/THR-PROTEIN KINASE RIO2"/>
    <property type="match status" value="1"/>
</dbReference>
<keyword evidence="15" id="KW-1185">Reference proteome</keyword>
<keyword evidence="8" id="KW-0067">ATP-binding</keyword>
<gene>
    <name evidence="14" type="ORF">FKW44_023571</name>
</gene>
<reference evidence="15" key="1">
    <citation type="submission" date="2021-01" db="EMBL/GenBank/DDBJ databases">
        <title>Caligus Genome Assembly.</title>
        <authorList>
            <person name="Gallardo-Escarate C."/>
        </authorList>
    </citation>
    <scope>NUCLEOTIDE SEQUENCE [LARGE SCALE GENOMIC DNA]</scope>
</reference>
<dbReference type="InterPro" id="IPR000687">
    <property type="entry name" value="RIO_kinase"/>
</dbReference>
<evidence type="ECO:0000256" key="1">
    <source>
        <dbReference type="ARBA" id="ARBA00009196"/>
    </source>
</evidence>
<comment type="catalytic activity">
    <reaction evidence="11">
        <text>L-seryl-[protein] + ATP = O-phospho-L-seryl-[protein] + ADP + H(+)</text>
        <dbReference type="Rhea" id="RHEA:17989"/>
        <dbReference type="Rhea" id="RHEA-COMP:9863"/>
        <dbReference type="Rhea" id="RHEA-COMP:11604"/>
        <dbReference type="ChEBI" id="CHEBI:15378"/>
        <dbReference type="ChEBI" id="CHEBI:29999"/>
        <dbReference type="ChEBI" id="CHEBI:30616"/>
        <dbReference type="ChEBI" id="CHEBI:83421"/>
        <dbReference type="ChEBI" id="CHEBI:456216"/>
        <dbReference type="EC" id="2.7.11.1"/>
    </reaction>
</comment>
<evidence type="ECO:0000259" key="13">
    <source>
        <dbReference type="SMART" id="SM00090"/>
    </source>
</evidence>
<evidence type="ECO:0000256" key="10">
    <source>
        <dbReference type="ARBA" id="ARBA00047899"/>
    </source>
</evidence>
<dbReference type="InterPro" id="IPR018934">
    <property type="entry name" value="RIO_dom"/>
</dbReference>
<dbReference type="GO" id="GO:0005634">
    <property type="term" value="C:nucleus"/>
    <property type="evidence" value="ECO:0007669"/>
    <property type="project" value="TreeGrafter"/>
</dbReference>
<evidence type="ECO:0000256" key="11">
    <source>
        <dbReference type="ARBA" id="ARBA00048679"/>
    </source>
</evidence>
<feature type="non-terminal residue" evidence="14">
    <location>
        <position position="1"/>
    </location>
</feature>
<keyword evidence="7 14" id="KW-0418">Kinase</keyword>
<dbReference type="SUPFAM" id="SSF56112">
    <property type="entry name" value="Protein kinase-like (PK-like)"/>
    <property type="match status" value="1"/>
</dbReference>
<keyword evidence="6" id="KW-0547">Nucleotide-binding</keyword>
<evidence type="ECO:0000256" key="4">
    <source>
        <dbReference type="ARBA" id="ARBA00022679"/>
    </source>
</evidence>
<keyword evidence="5" id="KW-0479">Metal-binding</keyword>
<protein>
    <recommendedName>
        <fullName evidence="2">non-specific serine/threonine protein kinase</fullName>
        <ecNumber evidence="2">2.7.11.1</ecNumber>
    </recommendedName>
</protein>
<evidence type="ECO:0000256" key="12">
    <source>
        <dbReference type="SAM" id="MobiDB-lite"/>
    </source>
</evidence>
<accession>A0A7T8JU95</accession>
<dbReference type="PROSITE" id="PS01245">
    <property type="entry name" value="RIO1"/>
    <property type="match status" value="1"/>
</dbReference>
<dbReference type="GO" id="GO:0030688">
    <property type="term" value="C:preribosome, small subunit precursor"/>
    <property type="evidence" value="ECO:0007669"/>
    <property type="project" value="TreeGrafter"/>
</dbReference>
<dbReference type="GO" id="GO:0004674">
    <property type="term" value="F:protein serine/threonine kinase activity"/>
    <property type="evidence" value="ECO:0007669"/>
    <property type="project" value="UniProtKB-KW"/>
</dbReference>
<evidence type="ECO:0000256" key="3">
    <source>
        <dbReference type="ARBA" id="ARBA00022527"/>
    </source>
</evidence>
<keyword evidence="4" id="KW-0808">Transferase</keyword>
<evidence type="ECO:0000256" key="5">
    <source>
        <dbReference type="ARBA" id="ARBA00022723"/>
    </source>
</evidence>
<keyword evidence="3" id="KW-0723">Serine/threonine-protein kinase</keyword>
<dbReference type="Gene3D" id="1.10.510.10">
    <property type="entry name" value="Transferase(Phosphotransferase) domain 1"/>
    <property type="match status" value="1"/>
</dbReference>
<evidence type="ECO:0000313" key="15">
    <source>
        <dbReference type="Proteomes" id="UP000595437"/>
    </source>
</evidence>
<sequence>MARANIPKLGVPVVSSDTSIMLCTVLTGVFSTARPGFPVPEPIDFNRHCVVMEYIKGTPLQNIREVDDPGALYEKLMNLHIKFASHGVIHGDFNEFNIMITEEGEPIVIDFPQMISASHPEAEAFFARDVECLKEFFKRRFDFECESAPDFLRDVRRTDVLDAEVRASGMTKQMEKDILVELGIDEEEGSSNEEQEESDGEENILNDDEVISSEVSHMTLNEKNTSNTEKDDFFNSIPSDNLPEDPAFPEIPPPPPEANEGEYYEAGDQVGSLPNFKDEVQSVRSFASSTASTIHPDVIKQRVKATLEKRK</sequence>
<feature type="domain" description="RIO kinase" evidence="13">
    <location>
        <begin position="5"/>
        <end position="154"/>
    </location>
</feature>
<dbReference type="EC" id="2.7.11.1" evidence="2"/>
<dbReference type="AlphaFoldDB" id="A0A7T8JU95"/>
<evidence type="ECO:0000256" key="2">
    <source>
        <dbReference type="ARBA" id="ARBA00012513"/>
    </source>
</evidence>
<proteinExistence type="inferred from homology"/>
<dbReference type="PANTHER" id="PTHR45852:SF1">
    <property type="entry name" value="SERINE_THREONINE-PROTEIN KINASE RIO2"/>
    <property type="match status" value="1"/>
</dbReference>
<dbReference type="OrthoDB" id="10258631at2759"/>
<feature type="region of interest" description="Disordered" evidence="12">
    <location>
        <begin position="183"/>
        <end position="205"/>
    </location>
</feature>
<comment type="catalytic activity">
    <reaction evidence="10">
        <text>L-threonyl-[protein] + ATP = O-phospho-L-threonyl-[protein] + ADP + H(+)</text>
        <dbReference type="Rhea" id="RHEA:46608"/>
        <dbReference type="Rhea" id="RHEA-COMP:11060"/>
        <dbReference type="Rhea" id="RHEA-COMP:11605"/>
        <dbReference type="ChEBI" id="CHEBI:15378"/>
        <dbReference type="ChEBI" id="CHEBI:30013"/>
        <dbReference type="ChEBI" id="CHEBI:30616"/>
        <dbReference type="ChEBI" id="CHEBI:61977"/>
        <dbReference type="ChEBI" id="CHEBI:456216"/>
        <dbReference type="EC" id="2.7.11.1"/>
    </reaction>
</comment>
<comment type="similarity">
    <text evidence="1">Belongs to the protein kinase superfamily. RIO-type Ser/Thr kinase family.</text>
</comment>
<keyword evidence="9" id="KW-0460">Magnesium</keyword>
<organism evidence="14 15">
    <name type="scientific">Caligus rogercresseyi</name>
    <name type="common">Sea louse</name>
    <dbReference type="NCBI Taxonomy" id="217165"/>
    <lineage>
        <taxon>Eukaryota</taxon>
        <taxon>Metazoa</taxon>
        <taxon>Ecdysozoa</taxon>
        <taxon>Arthropoda</taxon>
        <taxon>Crustacea</taxon>
        <taxon>Multicrustacea</taxon>
        <taxon>Hexanauplia</taxon>
        <taxon>Copepoda</taxon>
        <taxon>Siphonostomatoida</taxon>
        <taxon>Caligidae</taxon>
        <taxon>Caligus</taxon>
    </lineage>
</organism>
<dbReference type="GO" id="GO:0005524">
    <property type="term" value="F:ATP binding"/>
    <property type="evidence" value="ECO:0007669"/>
    <property type="project" value="UniProtKB-KW"/>
</dbReference>
<evidence type="ECO:0000313" key="14">
    <source>
        <dbReference type="EMBL" id="QQP35367.1"/>
    </source>
</evidence>
<evidence type="ECO:0000256" key="8">
    <source>
        <dbReference type="ARBA" id="ARBA00022840"/>
    </source>
</evidence>
<dbReference type="SMART" id="SM00090">
    <property type="entry name" value="RIO"/>
    <property type="match status" value="1"/>
</dbReference>
<evidence type="ECO:0000256" key="9">
    <source>
        <dbReference type="ARBA" id="ARBA00022842"/>
    </source>
</evidence>
<dbReference type="InterPro" id="IPR011009">
    <property type="entry name" value="Kinase-like_dom_sf"/>
</dbReference>
<evidence type="ECO:0000256" key="7">
    <source>
        <dbReference type="ARBA" id="ARBA00022777"/>
    </source>
</evidence>
<dbReference type="Gene3D" id="3.30.200.20">
    <property type="entry name" value="Phosphorylase Kinase, domain 1"/>
    <property type="match status" value="1"/>
</dbReference>
<dbReference type="GO" id="GO:0005829">
    <property type="term" value="C:cytosol"/>
    <property type="evidence" value="ECO:0007669"/>
    <property type="project" value="TreeGrafter"/>
</dbReference>
<dbReference type="EMBL" id="CP045907">
    <property type="protein sequence ID" value="QQP35367.1"/>
    <property type="molecule type" value="Genomic_DNA"/>
</dbReference>
<dbReference type="InterPro" id="IPR018935">
    <property type="entry name" value="RIO_kinase_CS"/>
</dbReference>